<gene>
    <name evidence="3" type="ORF">CCR82_07215</name>
</gene>
<protein>
    <recommendedName>
        <fullName evidence="2">Phosphatidic acid phosphatase type 2/haloperoxidase domain-containing protein</fullName>
    </recommendedName>
</protein>
<reference evidence="3" key="1">
    <citation type="submission" date="2017-05" db="EMBL/GenBank/DDBJ databases">
        <authorList>
            <person name="Imhoff J.F."/>
            <person name="Rahn T."/>
            <person name="Kuenzel S."/>
            <person name="Neulinger S.C."/>
        </authorList>
    </citation>
    <scope>NUCLEOTIDE SEQUENCE</scope>
    <source>
        <strain evidence="3">DSM 4395</strain>
    </source>
</reference>
<dbReference type="Proteomes" id="UP001296967">
    <property type="component" value="Unassembled WGS sequence"/>
</dbReference>
<accession>A0AAJ0XFN5</accession>
<proteinExistence type="predicted"/>
<comment type="caution">
    <text evidence="3">The sequence shown here is derived from an EMBL/GenBank/DDBJ whole genome shotgun (WGS) entry which is preliminary data.</text>
</comment>
<evidence type="ECO:0000313" key="3">
    <source>
        <dbReference type="EMBL" id="MBK5930316.1"/>
    </source>
</evidence>
<evidence type="ECO:0000256" key="1">
    <source>
        <dbReference type="SAM" id="Phobius"/>
    </source>
</evidence>
<dbReference type="Gene3D" id="1.20.144.10">
    <property type="entry name" value="Phosphatidic acid phosphatase type 2/haloperoxidase"/>
    <property type="match status" value="1"/>
</dbReference>
<name>A0AAJ0XFN5_HALSE</name>
<keyword evidence="4" id="KW-1185">Reference proteome</keyword>
<keyword evidence="1" id="KW-1133">Transmembrane helix</keyword>
<dbReference type="Pfam" id="PF01569">
    <property type="entry name" value="PAP2"/>
    <property type="match status" value="1"/>
</dbReference>
<reference evidence="3" key="2">
    <citation type="journal article" date="2020" name="Microorganisms">
        <title>Osmotic Adaptation and Compatible Solute Biosynthesis of Phototrophic Bacteria as Revealed from Genome Analyses.</title>
        <authorList>
            <person name="Imhoff J.F."/>
            <person name="Rahn T."/>
            <person name="Kunzel S."/>
            <person name="Keller A."/>
            <person name="Neulinger S.C."/>
        </authorList>
    </citation>
    <scope>NUCLEOTIDE SEQUENCE</scope>
    <source>
        <strain evidence="3">DSM 4395</strain>
    </source>
</reference>
<feature type="transmembrane region" description="Helical" evidence="1">
    <location>
        <begin position="159"/>
        <end position="187"/>
    </location>
</feature>
<feature type="transmembrane region" description="Helical" evidence="1">
    <location>
        <begin position="98"/>
        <end position="117"/>
    </location>
</feature>
<dbReference type="SUPFAM" id="SSF48317">
    <property type="entry name" value="Acid phosphatase/Vanadium-dependent haloperoxidase"/>
    <property type="match status" value="1"/>
</dbReference>
<sequence>MRASPLLAVSILFFALADLWLAFPQIDLAVASLFWTPEDNFAARGALWEQFMYHSIDKLLVVISLGLIGACALRVPIHRHASERFIGSVASRVTGRRLAFLLLLLALVPGLIVNTLFKEHWGRARPIQLEQFGGQRAFSPAFIVSDQGGGAFASGHVAAAAWLVAVPVVVCGVGSLWTGLALLYLLAMVLARMAAGAHFLSDALTSILLVWVGFLMLQRLLPLNAPIAAPIESPIKPQPKTREERTVR</sequence>
<evidence type="ECO:0000313" key="4">
    <source>
        <dbReference type="Proteomes" id="UP001296967"/>
    </source>
</evidence>
<feature type="transmembrane region" description="Helical" evidence="1">
    <location>
        <begin position="199"/>
        <end position="217"/>
    </location>
</feature>
<dbReference type="InterPro" id="IPR000326">
    <property type="entry name" value="PAP2/HPO"/>
</dbReference>
<keyword evidence="1" id="KW-0472">Membrane</keyword>
<feature type="transmembrane region" description="Helical" evidence="1">
    <location>
        <begin position="59"/>
        <end position="77"/>
    </location>
</feature>
<dbReference type="AlphaFoldDB" id="A0AAJ0XFN5"/>
<keyword evidence="1" id="KW-0812">Transmembrane</keyword>
<dbReference type="InterPro" id="IPR036938">
    <property type="entry name" value="PAP2/HPO_sf"/>
</dbReference>
<evidence type="ECO:0000259" key="2">
    <source>
        <dbReference type="Pfam" id="PF01569"/>
    </source>
</evidence>
<organism evidence="3 4">
    <name type="scientific">Halochromatium salexigens</name>
    <name type="common">Chromatium salexigens</name>
    <dbReference type="NCBI Taxonomy" id="49447"/>
    <lineage>
        <taxon>Bacteria</taxon>
        <taxon>Pseudomonadati</taxon>
        <taxon>Pseudomonadota</taxon>
        <taxon>Gammaproteobacteria</taxon>
        <taxon>Chromatiales</taxon>
        <taxon>Chromatiaceae</taxon>
        <taxon>Halochromatium</taxon>
    </lineage>
</organism>
<feature type="domain" description="Phosphatidic acid phosphatase type 2/haloperoxidase" evidence="2">
    <location>
        <begin position="101"/>
        <end position="216"/>
    </location>
</feature>
<dbReference type="EMBL" id="NHSF01000051">
    <property type="protein sequence ID" value="MBK5930316.1"/>
    <property type="molecule type" value="Genomic_DNA"/>
</dbReference>